<evidence type="ECO:0000256" key="5">
    <source>
        <dbReference type="ARBA" id="ARBA00023163"/>
    </source>
</evidence>
<keyword evidence="5" id="KW-0804">Transcription</keyword>
<feature type="domain" description="Nuclear respiratory factor 1 NLS/DNA-binding dimerisation" evidence="8">
    <location>
        <begin position="123"/>
        <end position="336"/>
    </location>
</feature>
<evidence type="ECO:0000256" key="6">
    <source>
        <dbReference type="ARBA" id="ARBA00023242"/>
    </source>
</evidence>
<keyword evidence="6" id="KW-0539">Nucleus</keyword>
<feature type="region of interest" description="Disordered" evidence="7">
    <location>
        <begin position="1"/>
        <end position="24"/>
    </location>
</feature>
<dbReference type="Proteomes" id="UP000597762">
    <property type="component" value="Unassembled WGS sequence"/>
</dbReference>
<dbReference type="Pfam" id="PF10491">
    <property type="entry name" value="Nrf1_DNA-bind"/>
    <property type="match status" value="1"/>
</dbReference>
<comment type="similarity">
    <text evidence="2">Belongs to the NRF1/Ewg family.</text>
</comment>
<sequence>MPTLESTFKKKKKKINRLNEKTNNEGERHTGCVGCVTDICKRRGIGESSSNYSHQTNLPMKKKKSLLTHSPMAGLSSHMDTGSIMSDGISDDPSSPESEPFDETDLLNNAVTDPVTSQLANAGPVGVAAAAAIVSGRKRKRTHSFETNPSIRRRQQTRLLRKLKATIEEYTTRVGQQAVVLCCTPGKSAQNYNSFKVFGSQPLEGVLRNCREMVMPNLESALAQQAPPAHRDDPSLHELPPLVIDGIPTPVDKMTQAQLRAFIPLMLKYSTGRGKPGWGRVECRPPWWPCDLPWANVRSDVRSELDKEKVSWTHALRQIVKNCYKHHGREDLLPEYAEENPSTNMSNPSGFAMPNSNNLSGTMVQAINNPDGSVSIIQIDTNPNNGAVVTLADGTQATVLHAVQHEANQAVQTLVEAVSDAELLASGNLTATPIKVDLDAQQASQVAALTEQNGQILLAGNHGLEGIMTIPLSVYQTMPSGLTTLTDAEAQNIALQVAMAERSSASLKEEVPDATHAVEVMTVEQL</sequence>
<dbReference type="GO" id="GO:0006357">
    <property type="term" value="P:regulation of transcription by RNA polymerase II"/>
    <property type="evidence" value="ECO:0007669"/>
    <property type="project" value="InterPro"/>
</dbReference>
<dbReference type="InterPro" id="IPR039142">
    <property type="entry name" value="NRF1/Ewg"/>
</dbReference>
<proteinExistence type="inferred from homology"/>
<evidence type="ECO:0000259" key="8">
    <source>
        <dbReference type="Pfam" id="PF10491"/>
    </source>
</evidence>
<dbReference type="OrthoDB" id="10031051at2759"/>
<evidence type="ECO:0000256" key="2">
    <source>
        <dbReference type="ARBA" id="ARBA00005713"/>
    </source>
</evidence>
<comment type="caution">
    <text evidence="9">The sequence shown here is derived from an EMBL/GenBank/DDBJ whole genome shotgun (WGS) entry which is preliminary data.</text>
</comment>
<evidence type="ECO:0000256" key="3">
    <source>
        <dbReference type="ARBA" id="ARBA00023015"/>
    </source>
</evidence>
<dbReference type="GO" id="GO:0005634">
    <property type="term" value="C:nucleus"/>
    <property type="evidence" value="ECO:0007669"/>
    <property type="project" value="UniProtKB-SubCell"/>
</dbReference>
<name>A0A812E8L5_ACAPH</name>
<dbReference type="EMBL" id="CAHIKZ030004787">
    <property type="protein sequence ID" value="CAE1315512.1"/>
    <property type="molecule type" value="Genomic_DNA"/>
</dbReference>
<evidence type="ECO:0000313" key="9">
    <source>
        <dbReference type="EMBL" id="CAE1315512.1"/>
    </source>
</evidence>
<evidence type="ECO:0000256" key="4">
    <source>
        <dbReference type="ARBA" id="ARBA00023125"/>
    </source>
</evidence>
<dbReference type="GO" id="GO:0003677">
    <property type="term" value="F:DNA binding"/>
    <property type="evidence" value="ECO:0007669"/>
    <property type="project" value="UniProtKB-KW"/>
</dbReference>
<organism evidence="9 10">
    <name type="scientific">Acanthosepion pharaonis</name>
    <name type="common">Pharaoh cuttlefish</name>
    <name type="synonym">Sepia pharaonis</name>
    <dbReference type="NCBI Taxonomy" id="158019"/>
    <lineage>
        <taxon>Eukaryota</taxon>
        <taxon>Metazoa</taxon>
        <taxon>Spiralia</taxon>
        <taxon>Lophotrochozoa</taxon>
        <taxon>Mollusca</taxon>
        <taxon>Cephalopoda</taxon>
        <taxon>Coleoidea</taxon>
        <taxon>Decapodiformes</taxon>
        <taxon>Sepiida</taxon>
        <taxon>Sepiina</taxon>
        <taxon>Sepiidae</taxon>
        <taxon>Acanthosepion</taxon>
    </lineage>
</organism>
<protein>
    <submittedName>
        <fullName evidence="9">NRF1</fullName>
    </submittedName>
</protein>
<comment type="subcellular location">
    <subcellularLocation>
        <location evidence="1">Nucleus</location>
    </subcellularLocation>
</comment>
<dbReference type="InterPro" id="IPR019525">
    <property type="entry name" value="Nrf1_NLS/DNA-bd_dimer"/>
</dbReference>
<dbReference type="AlphaFoldDB" id="A0A812E8L5"/>
<keyword evidence="10" id="KW-1185">Reference proteome</keyword>
<evidence type="ECO:0000256" key="1">
    <source>
        <dbReference type="ARBA" id="ARBA00004123"/>
    </source>
</evidence>
<dbReference type="PANTHER" id="PTHR20338">
    <property type="entry name" value="NUCLEAR RESPIRATORY FACTOR 1"/>
    <property type="match status" value="1"/>
</dbReference>
<dbReference type="GO" id="GO:0003700">
    <property type="term" value="F:DNA-binding transcription factor activity"/>
    <property type="evidence" value="ECO:0007669"/>
    <property type="project" value="InterPro"/>
</dbReference>
<feature type="compositionally biased region" description="Low complexity" evidence="7">
    <location>
        <begin position="80"/>
        <end position="98"/>
    </location>
</feature>
<feature type="region of interest" description="Disordered" evidence="7">
    <location>
        <begin position="72"/>
        <end position="104"/>
    </location>
</feature>
<gene>
    <name evidence="9" type="ORF">SPHA_66399</name>
</gene>
<accession>A0A812E8L5</accession>
<keyword evidence="4" id="KW-0238">DNA-binding</keyword>
<evidence type="ECO:0000256" key="7">
    <source>
        <dbReference type="SAM" id="MobiDB-lite"/>
    </source>
</evidence>
<keyword evidence="3" id="KW-0805">Transcription regulation</keyword>
<evidence type="ECO:0000313" key="10">
    <source>
        <dbReference type="Proteomes" id="UP000597762"/>
    </source>
</evidence>
<reference evidence="9" key="1">
    <citation type="submission" date="2021-01" db="EMBL/GenBank/DDBJ databases">
        <authorList>
            <person name="Li R."/>
            <person name="Bekaert M."/>
        </authorList>
    </citation>
    <scope>NUCLEOTIDE SEQUENCE</scope>
    <source>
        <strain evidence="9">Farmed</strain>
    </source>
</reference>